<evidence type="ECO:0000256" key="1">
    <source>
        <dbReference type="SAM" id="MobiDB-lite"/>
    </source>
</evidence>
<protein>
    <submittedName>
        <fullName evidence="2">Uncharacterized protein</fullName>
    </submittedName>
</protein>
<feature type="region of interest" description="Disordered" evidence="1">
    <location>
        <begin position="418"/>
        <end position="444"/>
    </location>
</feature>
<name>A0A8T0FS18_ARGBR</name>
<dbReference type="Proteomes" id="UP000807504">
    <property type="component" value="Unassembled WGS sequence"/>
</dbReference>
<proteinExistence type="predicted"/>
<accession>A0A8T0FS18</accession>
<organism evidence="2 3">
    <name type="scientific">Argiope bruennichi</name>
    <name type="common">Wasp spider</name>
    <name type="synonym">Aranea bruennichi</name>
    <dbReference type="NCBI Taxonomy" id="94029"/>
    <lineage>
        <taxon>Eukaryota</taxon>
        <taxon>Metazoa</taxon>
        <taxon>Ecdysozoa</taxon>
        <taxon>Arthropoda</taxon>
        <taxon>Chelicerata</taxon>
        <taxon>Arachnida</taxon>
        <taxon>Araneae</taxon>
        <taxon>Araneomorphae</taxon>
        <taxon>Entelegynae</taxon>
        <taxon>Araneoidea</taxon>
        <taxon>Araneidae</taxon>
        <taxon>Argiope</taxon>
    </lineage>
</organism>
<keyword evidence="3" id="KW-1185">Reference proteome</keyword>
<feature type="region of interest" description="Disordered" evidence="1">
    <location>
        <begin position="14"/>
        <end position="38"/>
    </location>
</feature>
<feature type="compositionally biased region" description="Low complexity" evidence="1">
    <location>
        <begin position="430"/>
        <end position="444"/>
    </location>
</feature>
<dbReference type="AlphaFoldDB" id="A0A8T0FS18"/>
<dbReference type="EMBL" id="JABXBU010000002">
    <property type="protein sequence ID" value="KAF8793964.1"/>
    <property type="molecule type" value="Genomic_DNA"/>
</dbReference>
<evidence type="ECO:0000313" key="2">
    <source>
        <dbReference type="EMBL" id="KAF8793964.1"/>
    </source>
</evidence>
<feature type="compositionally biased region" description="Basic and acidic residues" evidence="1">
    <location>
        <begin position="22"/>
        <end position="32"/>
    </location>
</feature>
<reference evidence="2" key="2">
    <citation type="submission" date="2020-06" db="EMBL/GenBank/DDBJ databases">
        <authorList>
            <person name="Sheffer M."/>
        </authorList>
    </citation>
    <scope>NUCLEOTIDE SEQUENCE</scope>
</reference>
<gene>
    <name evidence="2" type="ORF">HNY73_001992</name>
</gene>
<reference evidence="2" key="1">
    <citation type="journal article" date="2020" name="bioRxiv">
        <title>Chromosome-level reference genome of the European wasp spider Argiope bruennichi: a resource for studies on range expansion and evolutionary adaptation.</title>
        <authorList>
            <person name="Sheffer M.M."/>
            <person name="Hoppe A."/>
            <person name="Krehenwinkel H."/>
            <person name="Uhl G."/>
            <person name="Kuss A.W."/>
            <person name="Jensen L."/>
            <person name="Jensen C."/>
            <person name="Gillespie R.G."/>
            <person name="Hoff K.J."/>
            <person name="Prost S."/>
        </authorList>
    </citation>
    <scope>NUCLEOTIDE SEQUENCE</scope>
</reference>
<evidence type="ECO:0000313" key="3">
    <source>
        <dbReference type="Proteomes" id="UP000807504"/>
    </source>
</evidence>
<comment type="caution">
    <text evidence="2">The sequence shown here is derived from an EMBL/GenBank/DDBJ whole genome shotgun (WGS) entry which is preliminary data.</text>
</comment>
<sequence length="444" mass="50052">MRIYAEKVNSENPSICIQDNTHNSEENTDSKHSLNKNSEDFTNFSQLRYLLENFKKQSYPMISEKLAKSQSVVKSSANMDCVQLRRLLKNGTFNYNVNSSVSNQTPTMLEIEKPDKHRNLESPVKNIQDINPLNFSFEIGESSIGKIPNFYSKLESQQKQKKSTNTLLKFDINQSGCEMSEGKLGKTSDTIHTAVQKEIDFSDLLKISDSNSANDGSIFLNNDLLNFPSNSSSQNDNLYACNSSPKNPEAARFFNNEKSIEGETAHLNYFKSSTIGNIGCVMTNIIKPSSDSKNIFPVTINKPDNVKTNCPSIYDDQHHILPWQGNTNPASKKTLVKGKSKPLCVSEHLDTVFQNICNKCGRTFKDKYECARHYLTCAVSTQMDKNNHIYESVKYPETLHSLLSKNETRIQHQLAIYSPKSENKSDDNSNENILNLSRNSSSSS</sequence>